<comment type="similarity">
    <text evidence="6">Belongs to the AP2/ERF transcription factor family. ERF subfamily.</text>
</comment>
<comment type="subcellular location">
    <subcellularLocation>
        <location evidence="1">Nucleus</location>
    </subcellularLocation>
</comment>
<protein>
    <recommendedName>
        <fullName evidence="8">AP2/ERF domain-containing protein</fullName>
    </recommendedName>
</protein>
<reference evidence="9 10" key="1">
    <citation type="submission" date="2024-05" db="EMBL/GenBank/DDBJ databases">
        <title>Haplotype-resolved chromosome-level genome assembly of Huyou (Citrus changshanensis).</title>
        <authorList>
            <person name="Miao C."/>
            <person name="Chen W."/>
            <person name="Wu Y."/>
            <person name="Wang L."/>
            <person name="Zhao S."/>
            <person name="Grierson D."/>
            <person name="Xu C."/>
            <person name="Chen K."/>
        </authorList>
    </citation>
    <scope>NUCLEOTIDE SEQUENCE [LARGE SCALE GENOMIC DNA]</scope>
    <source>
        <strain evidence="9">01-14</strain>
        <tissue evidence="9">Leaf</tissue>
    </source>
</reference>
<proteinExistence type="inferred from homology"/>
<evidence type="ECO:0000256" key="2">
    <source>
        <dbReference type="ARBA" id="ARBA00023015"/>
    </source>
</evidence>
<keyword evidence="5" id="KW-0539">Nucleus</keyword>
<dbReference type="InterPro" id="IPR001471">
    <property type="entry name" value="AP2/ERF_dom"/>
</dbReference>
<evidence type="ECO:0000256" key="3">
    <source>
        <dbReference type="ARBA" id="ARBA00023125"/>
    </source>
</evidence>
<evidence type="ECO:0000256" key="4">
    <source>
        <dbReference type="ARBA" id="ARBA00023163"/>
    </source>
</evidence>
<keyword evidence="3" id="KW-0238">DNA-binding</keyword>
<organism evidence="9 10">
    <name type="scientific">Citrus x changshan-huyou</name>
    <dbReference type="NCBI Taxonomy" id="2935761"/>
    <lineage>
        <taxon>Eukaryota</taxon>
        <taxon>Viridiplantae</taxon>
        <taxon>Streptophyta</taxon>
        <taxon>Embryophyta</taxon>
        <taxon>Tracheophyta</taxon>
        <taxon>Spermatophyta</taxon>
        <taxon>Magnoliopsida</taxon>
        <taxon>eudicotyledons</taxon>
        <taxon>Gunneridae</taxon>
        <taxon>Pentapetalae</taxon>
        <taxon>rosids</taxon>
        <taxon>malvids</taxon>
        <taxon>Sapindales</taxon>
        <taxon>Rutaceae</taxon>
        <taxon>Aurantioideae</taxon>
        <taxon>Citrus</taxon>
    </lineage>
</organism>
<evidence type="ECO:0000313" key="10">
    <source>
        <dbReference type="Proteomes" id="UP001428341"/>
    </source>
</evidence>
<dbReference type="Gene3D" id="3.30.730.10">
    <property type="entry name" value="AP2/ERF domain"/>
    <property type="match status" value="1"/>
</dbReference>
<evidence type="ECO:0000313" key="9">
    <source>
        <dbReference type="EMBL" id="KAK9181274.1"/>
    </source>
</evidence>
<dbReference type="GO" id="GO:0009873">
    <property type="term" value="P:ethylene-activated signaling pathway"/>
    <property type="evidence" value="ECO:0007669"/>
    <property type="project" value="InterPro"/>
</dbReference>
<keyword evidence="10" id="KW-1185">Reference proteome</keyword>
<dbReference type="PANTHER" id="PTHR31190:SF142">
    <property type="entry name" value="ETHYLENE-RESPONSIVE TRANSCRIPTION FACTOR RAP2-3"/>
    <property type="match status" value="1"/>
</dbReference>
<evidence type="ECO:0000256" key="1">
    <source>
        <dbReference type="ARBA" id="ARBA00004123"/>
    </source>
</evidence>
<evidence type="ECO:0000256" key="5">
    <source>
        <dbReference type="ARBA" id="ARBA00023242"/>
    </source>
</evidence>
<dbReference type="PANTHER" id="PTHR31190">
    <property type="entry name" value="DNA-BINDING DOMAIN"/>
    <property type="match status" value="1"/>
</dbReference>
<dbReference type="AlphaFoldDB" id="A0AAP0LNV9"/>
<dbReference type="PRINTS" id="PR00367">
    <property type="entry name" value="ETHRSPELEMNT"/>
</dbReference>
<feature type="domain" description="AP2/ERF" evidence="8">
    <location>
        <begin position="21"/>
        <end position="65"/>
    </location>
</feature>
<accession>A0AAP0LNV9</accession>
<dbReference type="GO" id="GO:0003677">
    <property type="term" value="F:DNA binding"/>
    <property type="evidence" value="ECO:0007669"/>
    <property type="project" value="UniProtKB-KW"/>
</dbReference>
<keyword evidence="2" id="KW-0805">Transcription regulation</keyword>
<dbReference type="EMBL" id="JBCGBO010000024">
    <property type="protein sequence ID" value="KAK9181274.1"/>
    <property type="molecule type" value="Genomic_DNA"/>
</dbReference>
<dbReference type="SUPFAM" id="SSF54171">
    <property type="entry name" value="DNA-binding domain"/>
    <property type="match status" value="1"/>
</dbReference>
<dbReference type="InterPro" id="IPR016177">
    <property type="entry name" value="DNA-bd_dom_sf"/>
</dbReference>
<evidence type="ECO:0000256" key="7">
    <source>
        <dbReference type="SAM" id="MobiDB-lite"/>
    </source>
</evidence>
<comment type="caution">
    <text evidence="9">The sequence shown here is derived from an EMBL/GenBank/DDBJ whole genome shotgun (WGS) entry which is preliminary data.</text>
</comment>
<gene>
    <name evidence="9" type="ORF">WN944_024411</name>
</gene>
<evidence type="ECO:0000256" key="6">
    <source>
        <dbReference type="ARBA" id="ARBA00024343"/>
    </source>
</evidence>
<dbReference type="GO" id="GO:0003700">
    <property type="term" value="F:DNA-binding transcription factor activity"/>
    <property type="evidence" value="ECO:0007669"/>
    <property type="project" value="InterPro"/>
</dbReference>
<feature type="compositionally biased region" description="Basic and acidic residues" evidence="7">
    <location>
        <begin position="1"/>
        <end position="14"/>
    </location>
</feature>
<dbReference type="InterPro" id="IPR036955">
    <property type="entry name" value="AP2/ERF_dom_sf"/>
</dbReference>
<dbReference type="Proteomes" id="UP001428341">
    <property type="component" value="Unassembled WGS sequence"/>
</dbReference>
<dbReference type="SMART" id="SM00380">
    <property type="entry name" value="AP2"/>
    <property type="match status" value="1"/>
</dbReference>
<dbReference type="InterPro" id="IPR044808">
    <property type="entry name" value="ERF_plant"/>
</dbReference>
<keyword evidence="4" id="KW-0804">Transcription</keyword>
<feature type="region of interest" description="Disordered" evidence="7">
    <location>
        <begin position="1"/>
        <end position="20"/>
    </location>
</feature>
<dbReference type="GO" id="GO:0005634">
    <property type="term" value="C:nucleus"/>
    <property type="evidence" value="ECO:0007669"/>
    <property type="project" value="UniProtKB-SubCell"/>
</dbReference>
<name>A0AAP0LNV9_9ROSI</name>
<sequence length="65" mass="7684">MKKDAPDEGKEKKTQQVRKNVYRGIRQRPWEKWAAEIRDPYKGVRVWQAARVYADVAKNIRGNKA</sequence>
<dbReference type="PROSITE" id="PS51032">
    <property type="entry name" value="AP2_ERF"/>
    <property type="match status" value="1"/>
</dbReference>
<evidence type="ECO:0000259" key="8">
    <source>
        <dbReference type="PROSITE" id="PS51032"/>
    </source>
</evidence>